<dbReference type="GO" id="GO:0005886">
    <property type="term" value="C:plasma membrane"/>
    <property type="evidence" value="ECO:0007669"/>
    <property type="project" value="TreeGrafter"/>
</dbReference>
<evidence type="ECO:0000256" key="3">
    <source>
        <dbReference type="ARBA" id="ARBA00022737"/>
    </source>
</evidence>
<dbReference type="KEGG" id="lak:106178651"/>
<dbReference type="InterPro" id="IPR000008">
    <property type="entry name" value="C2_dom"/>
</dbReference>
<dbReference type="GO" id="GO:0071277">
    <property type="term" value="P:cellular response to calcium ion"/>
    <property type="evidence" value="ECO:0007669"/>
    <property type="project" value="TreeGrafter"/>
</dbReference>
<dbReference type="InterPro" id="IPR036465">
    <property type="entry name" value="vWFA_dom_sf"/>
</dbReference>
<organism evidence="6 7">
    <name type="scientific">Lingula anatina</name>
    <name type="common">Brachiopod</name>
    <name type="synonym">Lingula unguis</name>
    <dbReference type="NCBI Taxonomy" id="7574"/>
    <lineage>
        <taxon>Eukaryota</taxon>
        <taxon>Metazoa</taxon>
        <taxon>Spiralia</taxon>
        <taxon>Lophotrochozoa</taxon>
        <taxon>Brachiopoda</taxon>
        <taxon>Linguliformea</taxon>
        <taxon>Lingulata</taxon>
        <taxon>Lingulida</taxon>
        <taxon>Linguloidea</taxon>
        <taxon>Lingulidae</taxon>
        <taxon>Lingula</taxon>
    </lineage>
</organism>
<evidence type="ECO:0000256" key="2">
    <source>
        <dbReference type="ARBA" id="ARBA00022723"/>
    </source>
</evidence>
<dbReference type="Pfam" id="PF07002">
    <property type="entry name" value="Copine"/>
    <property type="match status" value="1"/>
</dbReference>
<dbReference type="SUPFAM" id="SSF49562">
    <property type="entry name" value="C2 domain (Calcium/lipid-binding domain, CaLB)"/>
    <property type="match status" value="2"/>
</dbReference>
<dbReference type="InterPro" id="IPR002035">
    <property type="entry name" value="VWF_A"/>
</dbReference>
<dbReference type="InParanoid" id="A0A1S3K418"/>
<evidence type="ECO:0000256" key="4">
    <source>
        <dbReference type="ARBA" id="ARBA00022837"/>
    </source>
</evidence>
<dbReference type="InterPro" id="IPR045052">
    <property type="entry name" value="Copine"/>
</dbReference>
<comment type="similarity">
    <text evidence="1">Belongs to the copine family.</text>
</comment>
<gene>
    <name evidence="7" type="primary">LOC106178651</name>
</gene>
<evidence type="ECO:0000256" key="1">
    <source>
        <dbReference type="ARBA" id="ARBA00009048"/>
    </source>
</evidence>
<keyword evidence="4" id="KW-0106">Calcium</keyword>
<name>A0A1S3K418_LINAN</name>
<dbReference type="Gene3D" id="2.60.40.150">
    <property type="entry name" value="C2 domain"/>
    <property type="match status" value="2"/>
</dbReference>
<dbReference type="FunFam" id="2.60.40.150:FF:000099">
    <property type="entry name" value="Copine 3"/>
    <property type="match status" value="1"/>
</dbReference>
<dbReference type="RefSeq" id="XP_013417378.1">
    <property type="nucleotide sequence ID" value="XM_013561924.1"/>
</dbReference>
<dbReference type="GO" id="GO:0046872">
    <property type="term" value="F:metal ion binding"/>
    <property type="evidence" value="ECO:0007669"/>
    <property type="project" value="UniProtKB-KW"/>
</dbReference>
<reference evidence="7" key="1">
    <citation type="submission" date="2025-08" db="UniProtKB">
        <authorList>
            <consortium name="RefSeq"/>
        </authorList>
    </citation>
    <scope>IDENTIFICATION</scope>
    <source>
        <tissue evidence="7">Gonads</tissue>
    </source>
</reference>
<evidence type="ECO:0000259" key="5">
    <source>
        <dbReference type="PROSITE" id="PS50004"/>
    </source>
</evidence>
<dbReference type="InterPro" id="IPR035892">
    <property type="entry name" value="C2_domain_sf"/>
</dbReference>
<protein>
    <submittedName>
        <fullName evidence="7">Copine-8 isoform X1</fullName>
    </submittedName>
</protein>
<dbReference type="PROSITE" id="PS50004">
    <property type="entry name" value="C2"/>
    <property type="match status" value="2"/>
</dbReference>
<keyword evidence="3" id="KW-0677">Repeat</keyword>
<accession>A0A1S3K418</accession>
<dbReference type="GO" id="GO:0005544">
    <property type="term" value="F:calcium-dependent phospholipid binding"/>
    <property type="evidence" value="ECO:0007669"/>
    <property type="project" value="InterPro"/>
</dbReference>
<dbReference type="SMART" id="SM00239">
    <property type="entry name" value="C2"/>
    <property type="match status" value="2"/>
</dbReference>
<dbReference type="Pfam" id="PF00168">
    <property type="entry name" value="C2"/>
    <property type="match status" value="2"/>
</dbReference>
<sequence length="549" mass="61754">MALQMSTGGFQPGAGSVPATQVELTISCRNLKDKDVLSKSDPMCVLFVKGFGSNSYTEYGRTEIIQNTLNPEFVQKFLINYFFEESQKLKFEIYDSDSASARLDAHDFLGRIECTLGEIVSATKIDKPLTGLSGNCGHITVRAEEVSQCKEIATMQFRAHKLDKKDFFGKSDPFLVFYRCNEDSSYSVVHKTEVIKNTLDPTWRPFTVPVRSLCNGDYDRSIKVECYDWDSDGSHDIIGEFQTNIRELSHGPVPNNVYEVINKEKKAKKKSYKNSGRVELMSCSIVQEYTFLDYVQHGTEINFTVAVDFTASNGDPQKSTSLHYRNPYGLNQYQTALMSVGEIIQDYDSDKMFPALGFGARLPPDGRVSHEFFLNGQPNNPYCQGIEGVMQAYYQALSTVQLYGPTNFAPVINHVARFAETYKDGSNYFVLLILTDGVITDMPYTKDAIIHASVLPMSIIIVGVGDADFSAMEELDSDNQRLQSHGRYAERDIVQFVPIRQFLSAGQQNVEMTKARLAKEVLAEIPEQFISFMKKHGIQPKMLRGPPQQ</sequence>
<dbReference type="OrthoDB" id="5855668at2759"/>
<dbReference type="InterPro" id="IPR010734">
    <property type="entry name" value="Copine_C"/>
</dbReference>
<feature type="domain" description="C2" evidence="5">
    <location>
        <begin position="1"/>
        <end position="129"/>
    </location>
</feature>
<evidence type="ECO:0000313" key="6">
    <source>
        <dbReference type="Proteomes" id="UP000085678"/>
    </source>
</evidence>
<dbReference type="AlphaFoldDB" id="A0A1S3K418"/>
<dbReference type="GeneID" id="106178651"/>
<dbReference type="FunFam" id="2.60.40.150:FF:000013">
    <property type="entry name" value="copine-9 isoform X1"/>
    <property type="match status" value="1"/>
</dbReference>
<keyword evidence="2" id="KW-0479">Metal-binding</keyword>
<dbReference type="STRING" id="7574.A0A1S3K418"/>
<dbReference type="CDD" id="cd04047">
    <property type="entry name" value="C2B_Copine"/>
    <property type="match status" value="1"/>
</dbReference>
<dbReference type="Proteomes" id="UP000085678">
    <property type="component" value="Unplaced"/>
</dbReference>
<dbReference type="PANTHER" id="PTHR10857:SF106">
    <property type="entry name" value="C2 DOMAIN-CONTAINING PROTEIN"/>
    <property type="match status" value="1"/>
</dbReference>
<dbReference type="SMART" id="SM00327">
    <property type="entry name" value="VWA"/>
    <property type="match status" value="1"/>
</dbReference>
<keyword evidence="6" id="KW-1185">Reference proteome</keyword>
<feature type="domain" description="C2" evidence="5">
    <location>
        <begin position="133"/>
        <end position="258"/>
    </location>
</feature>
<dbReference type="CDD" id="cd01459">
    <property type="entry name" value="vWA_copine_like"/>
    <property type="match status" value="1"/>
</dbReference>
<dbReference type="SUPFAM" id="SSF53300">
    <property type="entry name" value="vWA-like"/>
    <property type="match status" value="1"/>
</dbReference>
<dbReference type="CDD" id="cd04048">
    <property type="entry name" value="C2A_Copine"/>
    <property type="match status" value="1"/>
</dbReference>
<dbReference type="PANTHER" id="PTHR10857">
    <property type="entry name" value="COPINE"/>
    <property type="match status" value="1"/>
</dbReference>
<proteinExistence type="inferred from homology"/>
<dbReference type="InterPro" id="IPR037768">
    <property type="entry name" value="C2B_Copine"/>
</dbReference>
<evidence type="ECO:0000313" key="7">
    <source>
        <dbReference type="RefSeq" id="XP_013417378.1"/>
    </source>
</evidence>